<proteinExistence type="predicted"/>
<dbReference type="RefSeq" id="WP_084973081.1">
    <property type="nucleotide sequence ID" value="NZ_NCUX01000026.1"/>
</dbReference>
<accession>A0A1X1J4H1</accession>
<name>A0A1X1J4H1_STROR</name>
<comment type="caution">
    <text evidence="1">The sequence shown here is derived from an EMBL/GenBank/DDBJ whole genome shotgun (WGS) entry which is preliminary data.</text>
</comment>
<organism evidence="1 2">
    <name type="scientific">Streptococcus oralis subsp. dentisani</name>
    <dbReference type="NCBI Taxonomy" id="1458253"/>
    <lineage>
        <taxon>Bacteria</taxon>
        <taxon>Bacillati</taxon>
        <taxon>Bacillota</taxon>
        <taxon>Bacilli</taxon>
        <taxon>Lactobacillales</taxon>
        <taxon>Streptococcaceae</taxon>
        <taxon>Streptococcus</taxon>
    </lineage>
</organism>
<gene>
    <name evidence="1" type="ORF">B7708_00975</name>
</gene>
<evidence type="ECO:0000313" key="2">
    <source>
        <dbReference type="Proteomes" id="UP000193780"/>
    </source>
</evidence>
<dbReference type="AlphaFoldDB" id="A0A1X1J4H1"/>
<dbReference type="Proteomes" id="UP000193780">
    <property type="component" value="Unassembled WGS sequence"/>
</dbReference>
<dbReference type="EMBL" id="NCUX01000026">
    <property type="protein sequence ID" value="ORO80209.1"/>
    <property type="molecule type" value="Genomic_DNA"/>
</dbReference>
<evidence type="ECO:0000313" key="1">
    <source>
        <dbReference type="EMBL" id="ORO80209.1"/>
    </source>
</evidence>
<dbReference type="NCBIfam" id="NF047388">
    <property type="entry name" value="SA1320_fam"/>
    <property type="match status" value="1"/>
</dbReference>
<reference evidence="1 2" key="1">
    <citation type="journal article" date="2016" name="Eur. J. Clin. Microbiol. Infect. Dis.">
        <title>Whole genome sequencing as a tool for phylogenetic analysis of clinical strains of Mitis group streptococci.</title>
        <authorList>
            <person name="Rasmussen L.H."/>
            <person name="Dargis R."/>
            <person name="Hojholt K."/>
            <person name="Christensen J.J."/>
            <person name="Skovgaard O."/>
            <person name="Justesen U.S."/>
            <person name="Rosenvinge F.S."/>
            <person name="Moser C."/>
            <person name="Lukjancenko O."/>
            <person name="Rasmussen S."/>
            <person name="Nielsen X.C."/>
        </authorList>
    </citation>
    <scope>NUCLEOTIDE SEQUENCE [LARGE SCALE GENOMIC DNA]</scope>
    <source>
        <strain evidence="1 2">RH_9883_08</strain>
    </source>
</reference>
<protein>
    <submittedName>
        <fullName evidence="1">Uncharacterized protein</fullName>
    </submittedName>
</protein>
<sequence length="877" mass="97339">MNGIEKSNRRVEMSSILSDAVYDYERAYTAGKENPTLMVEGVLDKAGVDSSSYEIVDSMYDKDSGVAAIAVKDTKTGETYISYAGTNMDADGNKDPIVDLAIALNDTLYLKEKNKPALDFYDRVEASGYYISTTTGHSYGEFQAGRTAMERQVPYNFGYQGAPQSVNGKTANEMVASGDAAWYTEVVGKSNNFEEFKHNLNKYVRMYNASSLGIIGSLKGKPVKLPDDAVLKQYWNYLSHLKDTSPETLKAAKEEAERIEALRKNYKGYSVTFSSTRDLLTNIAWAQDGKEISFGGQALDNSAAETLLDNNTWLVLKFLGITRETKYPGNVVAIDLPIHHSMTKYRESAEAMEYTKQVVLEQLFAVDIDGDGLLDFAVTPENTTTRDLLKKYGDSKEIRLDTTSMIILITNLRASLGHAEELLEVVKRTNQANENVMNNLSSRTNNLKEAVFQHLQSISLIEAIQKIDKAFSNYDGMKETFKTLNAYNPYDFSRNFDWFGFSGLNDYFDSNGNNFDHGAIESKLYSAKFNSDSALLDIEVHNMTSKGKSEGNIWAESATSTYLGSKGAELVNSFEEMIEKSTKGLEKRSHFGDGIPQAVNEILKVLEQNIQTIIYCISYTISVAEIIKTALEETDRGLARNIDTLDFSSVPDVNTSVSQDYNTYLEESGIFDDRDVISAFDDQIDVRAEDLANQMSTSFSSYLDNAKGYIEQTNKVINTSRDNLKDLINDFPTEIYYKNKFEDKDDKKFYGIVESQISVSGTIRTAASEIDVLDIDLTTAATTINLVVSMLGGFKPAFRNGMEDAFYGAAELKGVVRAQKAVGAVIKSLQIRFTNFKSDLDSLASGSAVQALGYKLGDMINLMGNVSHVIDDCFGDD</sequence>